<evidence type="ECO:0000256" key="2">
    <source>
        <dbReference type="SAM" id="SignalP"/>
    </source>
</evidence>
<evidence type="ECO:0000313" key="4">
    <source>
        <dbReference type="Proteomes" id="UP001501727"/>
    </source>
</evidence>
<gene>
    <name evidence="3" type="ORF">GCM10022229_22410</name>
</gene>
<evidence type="ECO:0008006" key="5">
    <source>
        <dbReference type="Google" id="ProtNLM"/>
    </source>
</evidence>
<dbReference type="RefSeq" id="WP_344760086.1">
    <property type="nucleotide sequence ID" value="NZ_BAAAZU010000021.1"/>
</dbReference>
<organism evidence="3 4">
    <name type="scientific">Luteimonas lutimaris</name>
    <dbReference type="NCBI Taxonomy" id="698645"/>
    <lineage>
        <taxon>Bacteria</taxon>
        <taxon>Pseudomonadati</taxon>
        <taxon>Pseudomonadota</taxon>
        <taxon>Gammaproteobacteria</taxon>
        <taxon>Lysobacterales</taxon>
        <taxon>Lysobacteraceae</taxon>
        <taxon>Luteimonas</taxon>
    </lineage>
</organism>
<feature type="chain" id="PRO_5046535037" description="Periplasmic heavy metal sensor" evidence="2">
    <location>
        <begin position="23"/>
        <end position="186"/>
    </location>
</feature>
<dbReference type="Proteomes" id="UP001501727">
    <property type="component" value="Unassembled WGS sequence"/>
</dbReference>
<dbReference type="EMBL" id="BAAAZU010000021">
    <property type="protein sequence ID" value="GAA3928090.1"/>
    <property type="molecule type" value="Genomic_DNA"/>
</dbReference>
<feature type="signal peptide" evidence="2">
    <location>
        <begin position="1"/>
        <end position="22"/>
    </location>
</feature>
<accession>A0ABP7MQH0</accession>
<reference evidence="4" key="1">
    <citation type="journal article" date="2019" name="Int. J. Syst. Evol. Microbiol.">
        <title>The Global Catalogue of Microorganisms (GCM) 10K type strain sequencing project: providing services to taxonomists for standard genome sequencing and annotation.</title>
        <authorList>
            <consortium name="The Broad Institute Genomics Platform"/>
            <consortium name="The Broad Institute Genome Sequencing Center for Infectious Disease"/>
            <person name="Wu L."/>
            <person name="Ma J."/>
        </authorList>
    </citation>
    <scope>NUCLEOTIDE SEQUENCE [LARGE SCALE GENOMIC DNA]</scope>
    <source>
        <strain evidence="4">JCM 16916</strain>
    </source>
</reference>
<keyword evidence="4" id="KW-1185">Reference proteome</keyword>
<keyword evidence="2" id="KW-0732">Signal</keyword>
<comment type="caution">
    <text evidence="3">The sequence shown here is derived from an EMBL/GenBank/DDBJ whole genome shotgun (WGS) entry which is preliminary data.</text>
</comment>
<proteinExistence type="predicted"/>
<protein>
    <recommendedName>
        <fullName evidence="5">Periplasmic heavy metal sensor</fullName>
    </recommendedName>
</protein>
<evidence type="ECO:0000313" key="3">
    <source>
        <dbReference type="EMBL" id="GAA3928090.1"/>
    </source>
</evidence>
<sequence length="186" mass="20384">MKQVIKGAFVLVLIVASGGVPASEASPYAGQETQELKALSESDVEGLLAGQGMGYAKTAELNGYPGPLHVLELAEELDLSEEQQAETQEIFNQMQALAKSLGAELVAAERQLDELFRNKSVDESTLSELTIKIGRVEAQLREVHLHAHLRQAQLLSARQSAKYMALRGYGRGIHEHRHQHHHDGES</sequence>
<name>A0ABP7MQH0_9GAMM</name>
<keyword evidence="1" id="KW-0175">Coiled coil</keyword>
<dbReference type="Gene3D" id="1.20.120.1490">
    <property type="match status" value="1"/>
</dbReference>
<feature type="coiled-coil region" evidence="1">
    <location>
        <begin position="91"/>
        <end position="118"/>
    </location>
</feature>
<evidence type="ECO:0000256" key="1">
    <source>
        <dbReference type="SAM" id="Coils"/>
    </source>
</evidence>